<reference evidence="1 2" key="1">
    <citation type="submission" date="2021-10" db="EMBL/GenBank/DDBJ databases">
        <authorList>
            <person name="Criscuolo A."/>
        </authorList>
    </citation>
    <scope>NUCLEOTIDE SEQUENCE [LARGE SCALE GENOMIC DNA]</scope>
    <source>
        <strain evidence="2">CIP 111899</strain>
    </source>
</reference>
<proteinExistence type="predicted"/>
<organism evidence="1 2">
    <name type="scientific">Bacillus rhizoplanae</name>
    <dbReference type="NCBI Taxonomy" id="2880966"/>
    <lineage>
        <taxon>Bacteria</taxon>
        <taxon>Bacillati</taxon>
        <taxon>Bacillota</taxon>
        <taxon>Bacilli</taxon>
        <taxon>Bacillales</taxon>
        <taxon>Bacillaceae</taxon>
        <taxon>Bacillus</taxon>
    </lineage>
</organism>
<dbReference type="SUPFAM" id="SSF54593">
    <property type="entry name" value="Glyoxalase/Bleomycin resistance protein/Dihydroxybiphenyl dioxygenase"/>
    <property type="match status" value="1"/>
</dbReference>
<sequence length="254" mass="29388">MITHFSNIELQTLSIEGVKQIYTDILQFPIAKQTETYIQFQITHFTTISFKEVLEPIVPTHFAFQVPYSLFDEIALWLIQSGVQILKDKQGEKITNHSPVSKAVYFKDGDGNILEIISHEYVQEDVLQKNGPLHIMYVREVGFPVPFVSLFREWLKNTLHMKTMHDQDIFNFVMGGTVHAVVVKEGRPWIPIDMRALMPTMSITFGTPDIEFIQKVHKKENTLHFKQHSYSITLKHTPEFLSSIPKQLHLPLSL</sequence>
<accession>A0ABN8A0E6</accession>
<dbReference type="RefSeq" id="WP_230576529.1">
    <property type="nucleotide sequence ID" value="NZ_CAKJTI010000031.1"/>
</dbReference>
<name>A0ABN8A0E6_9BACI</name>
<evidence type="ECO:0000313" key="1">
    <source>
        <dbReference type="EMBL" id="CAG9614587.1"/>
    </source>
</evidence>
<evidence type="ECO:0008006" key="3">
    <source>
        <dbReference type="Google" id="ProtNLM"/>
    </source>
</evidence>
<dbReference type="EMBL" id="CAKJTI010000031">
    <property type="protein sequence ID" value="CAG9614587.1"/>
    <property type="molecule type" value="Genomic_DNA"/>
</dbReference>
<gene>
    <name evidence="1" type="ORF">BACCIP111899_03820</name>
</gene>
<protein>
    <recommendedName>
        <fullName evidence="3">Glyoxalase/bleomycin resistance/dioxygenase family protein</fullName>
    </recommendedName>
</protein>
<comment type="caution">
    <text evidence="1">The sequence shown here is derived from an EMBL/GenBank/DDBJ whole genome shotgun (WGS) entry which is preliminary data.</text>
</comment>
<dbReference type="Gene3D" id="3.10.180.10">
    <property type="entry name" value="2,3-Dihydroxybiphenyl 1,2-Dioxygenase, domain 1"/>
    <property type="match status" value="1"/>
</dbReference>
<dbReference type="Proteomes" id="UP000789423">
    <property type="component" value="Unassembled WGS sequence"/>
</dbReference>
<dbReference type="InterPro" id="IPR029068">
    <property type="entry name" value="Glyas_Bleomycin-R_OHBP_Dase"/>
</dbReference>
<evidence type="ECO:0000313" key="2">
    <source>
        <dbReference type="Proteomes" id="UP000789423"/>
    </source>
</evidence>
<keyword evidence="2" id="KW-1185">Reference proteome</keyword>